<evidence type="ECO:0000313" key="3">
    <source>
        <dbReference type="Proteomes" id="UP000595140"/>
    </source>
</evidence>
<organism evidence="2 3">
    <name type="scientific">Cuscuta campestris</name>
    <dbReference type="NCBI Taxonomy" id="132261"/>
    <lineage>
        <taxon>Eukaryota</taxon>
        <taxon>Viridiplantae</taxon>
        <taxon>Streptophyta</taxon>
        <taxon>Embryophyta</taxon>
        <taxon>Tracheophyta</taxon>
        <taxon>Spermatophyta</taxon>
        <taxon>Magnoliopsida</taxon>
        <taxon>eudicotyledons</taxon>
        <taxon>Gunneridae</taxon>
        <taxon>Pentapetalae</taxon>
        <taxon>asterids</taxon>
        <taxon>lamiids</taxon>
        <taxon>Solanales</taxon>
        <taxon>Convolvulaceae</taxon>
        <taxon>Cuscuteae</taxon>
        <taxon>Cuscuta</taxon>
        <taxon>Cuscuta subgen. Grammica</taxon>
        <taxon>Cuscuta sect. Cleistogrammica</taxon>
    </lineage>
</organism>
<feature type="transmembrane region" description="Helical" evidence="1">
    <location>
        <begin position="229"/>
        <end position="247"/>
    </location>
</feature>
<feature type="transmembrane region" description="Helical" evidence="1">
    <location>
        <begin position="25"/>
        <end position="46"/>
    </location>
</feature>
<dbReference type="AlphaFoldDB" id="A0A484MV96"/>
<feature type="transmembrane region" description="Helical" evidence="1">
    <location>
        <begin position="299"/>
        <end position="321"/>
    </location>
</feature>
<feature type="transmembrane region" description="Helical" evidence="1">
    <location>
        <begin position="93"/>
        <end position="114"/>
    </location>
</feature>
<reference evidence="2 3" key="1">
    <citation type="submission" date="2018-04" db="EMBL/GenBank/DDBJ databases">
        <authorList>
            <person name="Vogel A."/>
        </authorList>
    </citation>
    <scope>NUCLEOTIDE SEQUENCE [LARGE SCALE GENOMIC DNA]</scope>
</reference>
<dbReference type="EMBL" id="OOIL02004480">
    <property type="protein sequence ID" value="VFQ91888.1"/>
    <property type="molecule type" value="Genomic_DNA"/>
</dbReference>
<keyword evidence="3" id="KW-1185">Reference proteome</keyword>
<sequence>MQQQLLLWAGLESNYHKWLLDWTKWRVFLCAAMVIFYMFLAFLLLWKYEWSAAGSGGSRNDGGSGSGGDSKTWMPCVKEVSPICLMAFRMVSFSLLAATLTCHVVVYGGTLFYYYTQWTFTLVTIYFGFGSVLSIQGCWQRKKSMERVSDDDRWTDEIQGLEDTLLAGTGHCRGVKALDYHTTLEFYQQERSVGFFAYVFQLLFQMAGGAVVLTDFVYWFIIFPKLDDYYDFTFMTLVAHSLNLLLLVDASLNCLELPWFGIAYFIFWTGAYVLSQWIVHACESIWWPYPFLDLSSTNAPLWYLVVALMHIPCYGSVVLLVELKKLALSKCQLTYHLVSSDDEIITSC</sequence>
<evidence type="ECO:0000313" key="2">
    <source>
        <dbReference type="EMBL" id="VFQ91888.1"/>
    </source>
</evidence>
<evidence type="ECO:0000256" key="1">
    <source>
        <dbReference type="SAM" id="Phobius"/>
    </source>
</evidence>
<feature type="transmembrane region" description="Helical" evidence="1">
    <location>
        <begin position="120"/>
        <end position="139"/>
    </location>
</feature>
<evidence type="ECO:0008006" key="4">
    <source>
        <dbReference type="Google" id="ProtNLM"/>
    </source>
</evidence>
<keyword evidence="1" id="KW-0472">Membrane</keyword>
<dbReference type="OrthoDB" id="419711at2759"/>
<feature type="transmembrane region" description="Helical" evidence="1">
    <location>
        <begin position="195"/>
        <end position="223"/>
    </location>
</feature>
<dbReference type="PANTHER" id="PTHR12242:SF29">
    <property type="entry name" value="TRANSMEMBRANE PROTEIN"/>
    <property type="match status" value="1"/>
</dbReference>
<accession>A0A484MV96</accession>
<dbReference type="Proteomes" id="UP000595140">
    <property type="component" value="Unassembled WGS sequence"/>
</dbReference>
<protein>
    <recommendedName>
        <fullName evidence="4">Transmembrane protein</fullName>
    </recommendedName>
</protein>
<keyword evidence="1" id="KW-0812">Transmembrane</keyword>
<name>A0A484MV96_9ASTE</name>
<dbReference type="GO" id="GO:0016020">
    <property type="term" value="C:membrane"/>
    <property type="evidence" value="ECO:0007669"/>
    <property type="project" value="TreeGrafter"/>
</dbReference>
<gene>
    <name evidence="2" type="ORF">CCAM_LOCUS33664</name>
</gene>
<keyword evidence="1" id="KW-1133">Transmembrane helix</keyword>
<dbReference type="PANTHER" id="PTHR12242">
    <property type="entry name" value="OS02G0130600 PROTEIN-RELATED"/>
    <property type="match status" value="1"/>
</dbReference>
<feature type="transmembrane region" description="Helical" evidence="1">
    <location>
        <begin position="259"/>
        <end position="279"/>
    </location>
</feature>
<proteinExistence type="predicted"/>